<comment type="caution">
    <text evidence="1">The sequence shown here is derived from an EMBL/GenBank/DDBJ whole genome shotgun (WGS) entry which is preliminary data.</text>
</comment>
<gene>
    <name evidence="1" type="ORF">PPENT_87.1.T0530261</name>
</gene>
<sequence>MQIKIEFPDTKYTQLIFESKLHWSINNLAIIDIPKYYFYF</sequence>
<reference evidence="1" key="1">
    <citation type="submission" date="2021-01" db="EMBL/GenBank/DDBJ databases">
        <authorList>
            <consortium name="Genoscope - CEA"/>
            <person name="William W."/>
        </authorList>
    </citation>
    <scope>NUCLEOTIDE SEQUENCE</scope>
</reference>
<evidence type="ECO:0000313" key="1">
    <source>
        <dbReference type="EMBL" id="CAD8170816.1"/>
    </source>
</evidence>
<protein>
    <submittedName>
        <fullName evidence="1">Uncharacterized protein</fullName>
    </submittedName>
</protein>
<dbReference type="EMBL" id="CAJJDO010000053">
    <property type="protein sequence ID" value="CAD8170816.1"/>
    <property type="molecule type" value="Genomic_DNA"/>
</dbReference>
<organism evidence="1 2">
    <name type="scientific">Paramecium pentaurelia</name>
    <dbReference type="NCBI Taxonomy" id="43138"/>
    <lineage>
        <taxon>Eukaryota</taxon>
        <taxon>Sar</taxon>
        <taxon>Alveolata</taxon>
        <taxon>Ciliophora</taxon>
        <taxon>Intramacronucleata</taxon>
        <taxon>Oligohymenophorea</taxon>
        <taxon>Peniculida</taxon>
        <taxon>Parameciidae</taxon>
        <taxon>Paramecium</taxon>
    </lineage>
</organism>
<proteinExistence type="predicted"/>
<accession>A0A8S1V7Q9</accession>
<keyword evidence="2" id="KW-1185">Reference proteome</keyword>
<evidence type="ECO:0000313" key="2">
    <source>
        <dbReference type="Proteomes" id="UP000689195"/>
    </source>
</evidence>
<dbReference type="AlphaFoldDB" id="A0A8S1V7Q9"/>
<name>A0A8S1V7Q9_9CILI</name>
<dbReference type="Proteomes" id="UP000689195">
    <property type="component" value="Unassembled WGS sequence"/>
</dbReference>